<dbReference type="SUPFAM" id="SSF110087">
    <property type="entry name" value="DR1885-like metal-binding protein"/>
    <property type="match status" value="1"/>
</dbReference>
<evidence type="ECO:0000256" key="1">
    <source>
        <dbReference type="SAM" id="SignalP"/>
    </source>
</evidence>
<dbReference type="Proteomes" id="UP000254764">
    <property type="component" value="Unassembled WGS sequence"/>
</dbReference>
<organism evidence="2 3">
    <name type="scientific">Ciceribacter selenitireducens ATCC BAA-1503</name>
    <dbReference type="NCBI Taxonomy" id="1336235"/>
    <lineage>
        <taxon>Bacteria</taxon>
        <taxon>Pseudomonadati</taxon>
        <taxon>Pseudomonadota</taxon>
        <taxon>Alphaproteobacteria</taxon>
        <taxon>Hyphomicrobiales</taxon>
        <taxon>Rhizobiaceae</taxon>
        <taxon>Ciceribacter</taxon>
    </lineage>
</organism>
<dbReference type="InterPro" id="IPR058248">
    <property type="entry name" value="Lxx211020-like"/>
</dbReference>
<dbReference type="PANTHER" id="PTHR36302">
    <property type="entry name" value="BLR7088 PROTEIN"/>
    <property type="match status" value="1"/>
</dbReference>
<protein>
    <recommendedName>
        <fullName evidence="4">Copper chaperone PCu(A)C</fullName>
    </recommendedName>
</protein>
<evidence type="ECO:0008006" key="4">
    <source>
        <dbReference type="Google" id="ProtNLM"/>
    </source>
</evidence>
<keyword evidence="1" id="KW-0732">Signal</keyword>
<reference evidence="3" key="1">
    <citation type="submission" date="2018-07" db="EMBL/GenBank/DDBJ databases">
        <authorList>
            <person name="Peiro R."/>
            <person name="Begona"/>
            <person name="Cbmso G."/>
            <person name="Lopez M."/>
            <person name="Gonzalez S."/>
        </authorList>
    </citation>
    <scope>NUCLEOTIDE SEQUENCE [LARGE SCALE GENOMIC DNA]</scope>
</reference>
<dbReference type="AlphaFoldDB" id="A0A376AI52"/>
<feature type="signal peptide" evidence="1">
    <location>
        <begin position="1"/>
        <end position="19"/>
    </location>
</feature>
<keyword evidence="3" id="KW-1185">Reference proteome</keyword>
<sequence>MNVFRTLTLVALFASAAVAQMEGHQMQGHGPMDGTGMVGANPGTMQVVKVGDIELMAGYTRAMLPNQPVGGGFITIKNTGSADDVLIAAESPASGRVELHEMAVVNDVMTMRQLKGGIPVPAGETVELKPGGLHLMFMDVKEPFVEGGQVSVKLTFEKAGTVDVVLPIGPVKGM</sequence>
<dbReference type="EMBL" id="UEYP01000004">
    <property type="protein sequence ID" value="SSC67424.1"/>
    <property type="molecule type" value="Genomic_DNA"/>
</dbReference>
<dbReference type="InterPro" id="IPR007410">
    <property type="entry name" value="LpqE-like"/>
</dbReference>
<name>A0A376AI52_9HYPH</name>
<dbReference type="Pfam" id="PF04314">
    <property type="entry name" value="PCuAC"/>
    <property type="match status" value="1"/>
</dbReference>
<accession>A0A376AI52</accession>
<gene>
    <name evidence="2" type="ORF">RHIZ70_3132</name>
</gene>
<evidence type="ECO:0000313" key="3">
    <source>
        <dbReference type="Proteomes" id="UP000254764"/>
    </source>
</evidence>
<dbReference type="Gene3D" id="2.60.40.1890">
    <property type="entry name" value="PCu(A)C copper chaperone"/>
    <property type="match status" value="1"/>
</dbReference>
<dbReference type="InterPro" id="IPR036182">
    <property type="entry name" value="PCuAC_sf"/>
</dbReference>
<dbReference type="PANTHER" id="PTHR36302:SF1">
    <property type="entry name" value="COPPER CHAPERONE PCU(A)C"/>
    <property type="match status" value="1"/>
</dbReference>
<dbReference type="STRING" id="1336235.GCA_000518785_00113"/>
<evidence type="ECO:0000313" key="2">
    <source>
        <dbReference type="EMBL" id="SSC67424.1"/>
    </source>
</evidence>
<dbReference type="OrthoDB" id="9796962at2"/>
<proteinExistence type="predicted"/>
<feature type="chain" id="PRO_5016771898" description="Copper chaperone PCu(A)C" evidence="1">
    <location>
        <begin position="20"/>
        <end position="174"/>
    </location>
</feature>